<dbReference type="AlphaFoldDB" id="F2G265"/>
<evidence type="ECO:0008006" key="3">
    <source>
        <dbReference type="Google" id="ProtNLM"/>
    </source>
</evidence>
<sequence>MAAPISLINQGFETGDLSGWDTIGQVVAAGPTTVVTNNGTNYLISPNESSMAFMDSFGASVSEIESFFGIASGSFNATQTPFGNSSLTNGSAISQSFVASAGDTIDMSWNYAARDYIPFTDPSFAVLIAPDGTTQIETLASTTGPGLATGSDGISGVFSFAEELSQDGEYTIGFAVTNSSDTILNATLFLDDAAGECNPSCNELGSPENPLLPEEDDTPDSFDFSFTVTEPSFPIFIDPIVAVGYDYVVNSGPNVASVILPEIGDGIFDVYGWDGSDYNLFLGEALANIAFDFEPDGVSQFQVKGIEVEEMLDPSDPAAFITGLTFVEAGDVDISQIAITIDTDDLVDVPAPSSLGLLGISLIMMRSIRKKASISFMNK</sequence>
<reference evidence="1 2" key="2">
    <citation type="journal article" date="2015" name="Antonie Van Leeuwenhoek">
        <title>Ecophysiological diversity of a novel member of the genus Alteromonas, and description of Alteromonas mediterranea sp. nov.</title>
        <authorList>
            <person name="Ivanova E.P."/>
            <person name="Lopez-Perez M."/>
            <person name="Zabalos M."/>
            <person name="Nguyen S.H."/>
            <person name="Webb H.K."/>
            <person name="Ryan J."/>
            <person name="Lagutin K."/>
            <person name="Vyssotski M."/>
            <person name="Crawford R.J."/>
            <person name="Rodriguez-Valera F."/>
        </authorList>
    </citation>
    <scope>NUCLEOTIDE SEQUENCE [LARGE SCALE GENOMIC DNA]</scope>
    <source>
        <strain evidence="2">DSM 17117 / CIP 110805 / LMG 28347 / Deep ecotype</strain>
    </source>
</reference>
<keyword evidence="2" id="KW-1185">Reference proteome</keyword>
<accession>F2G265</accession>
<dbReference type="KEGG" id="amc:MADE_1005265"/>
<reference evidence="1 2" key="1">
    <citation type="journal article" date="2008" name="ISME J.">
        <title>Comparative genomics of two ecotypes of the marine planktonic copiotroph Alteromonas macleodii suggests alternative lifestyles associated with different kinds of particulate organic matter.</title>
        <authorList>
            <person name="Ivars-Martinez E."/>
            <person name="Martin-Cuadrado A.B."/>
            <person name="D'Auria G."/>
            <person name="Mira A."/>
            <person name="Ferriera S."/>
            <person name="Johnson J."/>
            <person name="Friedman R."/>
            <person name="Rodriguez-Valera F."/>
        </authorList>
    </citation>
    <scope>NUCLEOTIDE SEQUENCE [LARGE SCALE GENOMIC DNA]</scope>
    <source>
        <strain evidence="2">DSM 17117 / CIP 110805 / LMG 28347 / Deep ecotype</strain>
    </source>
</reference>
<name>F2G265_ALTMD</name>
<protein>
    <recommendedName>
        <fullName evidence="3">PEP-CTERM protein-sorting domain-containing protein</fullName>
    </recommendedName>
</protein>
<organism evidence="1 2">
    <name type="scientific">Alteromonas mediterranea (strain DSM 17117 / CIP 110805 / LMG 28347 / Deep ecotype)</name>
    <dbReference type="NCBI Taxonomy" id="1774373"/>
    <lineage>
        <taxon>Bacteria</taxon>
        <taxon>Pseudomonadati</taxon>
        <taxon>Pseudomonadota</taxon>
        <taxon>Gammaproteobacteria</taxon>
        <taxon>Alteromonadales</taxon>
        <taxon>Alteromonadaceae</taxon>
        <taxon>Alteromonas/Salinimonas group</taxon>
        <taxon>Alteromonas</taxon>
    </lineage>
</organism>
<dbReference type="EMBL" id="CP001103">
    <property type="protein sequence ID" value="AEA97199.1"/>
    <property type="molecule type" value="Genomic_DNA"/>
</dbReference>
<proteinExistence type="predicted"/>
<dbReference type="Proteomes" id="UP000001870">
    <property type="component" value="Chromosome"/>
</dbReference>
<dbReference type="HOGENOM" id="CLU_677295_0_0_6"/>
<evidence type="ECO:0000313" key="2">
    <source>
        <dbReference type="Proteomes" id="UP000001870"/>
    </source>
</evidence>
<gene>
    <name evidence="1" type="ordered locus">MADE_1005265</name>
</gene>
<evidence type="ECO:0000313" key="1">
    <source>
        <dbReference type="EMBL" id="AEA97199.1"/>
    </source>
</evidence>